<feature type="site" description="Important for beta-aspartyl-AMP intermediate formation" evidence="11">
    <location>
        <position position="379"/>
    </location>
</feature>
<dbReference type="InterPro" id="IPR017932">
    <property type="entry name" value="GATase_2_dom"/>
</dbReference>
<keyword evidence="7 9" id="KW-0315">Glutamine amidotransferase</keyword>
<name>A0A4R2P4V2_9BACL</name>
<feature type="active site" description="For GATase activity" evidence="9">
    <location>
        <position position="2"/>
    </location>
</feature>
<comment type="caution">
    <text evidence="13">The sequence shown here is derived from an EMBL/GenBank/DDBJ whole genome shotgun (WGS) entry which is preliminary data.</text>
</comment>
<evidence type="ECO:0000256" key="9">
    <source>
        <dbReference type="PIRSR" id="PIRSR001589-1"/>
    </source>
</evidence>
<dbReference type="SUPFAM" id="SSF56235">
    <property type="entry name" value="N-terminal nucleophile aminohydrolases (Ntn hydrolases)"/>
    <property type="match status" value="1"/>
</dbReference>
<evidence type="ECO:0000256" key="4">
    <source>
        <dbReference type="ARBA" id="ARBA00022741"/>
    </source>
</evidence>
<comment type="pathway">
    <text evidence="1">Amino-acid biosynthesis; L-asparagine biosynthesis; L-asparagine from L-aspartate (L-Gln route): step 1/1.</text>
</comment>
<dbReference type="InterPro" id="IPR014729">
    <property type="entry name" value="Rossmann-like_a/b/a_fold"/>
</dbReference>
<feature type="binding site" evidence="10">
    <location>
        <position position="294"/>
    </location>
    <ligand>
        <name>ATP</name>
        <dbReference type="ChEBI" id="CHEBI:30616"/>
    </ligand>
</feature>
<organism evidence="13 14">
    <name type="scientific">Scopulibacillus darangshiensis</name>
    <dbReference type="NCBI Taxonomy" id="442528"/>
    <lineage>
        <taxon>Bacteria</taxon>
        <taxon>Bacillati</taxon>
        <taxon>Bacillota</taxon>
        <taxon>Bacilli</taxon>
        <taxon>Bacillales</taxon>
        <taxon>Sporolactobacillaceae</taxon>
        <taxon>Scopulibacillus</taxon>
    </lineage>
</organism>
<dbReference type="PROSITE" id="PS51278">
    <property type="entry name" value="GATASE_TYPE_2"/>
    <property type="match status" value="1"/>
</dbReference>
<evidence type="ECO:0000256" key="3">
    <source>
        <dbReference type="ARBA" id="ARBA00012737"/>
    </source>
</evidence>
<dbReference type="AlphaFoldDB" id="A0A4R2P4V2"/>
<evidence type="ECO:0000256" key="8">
    <source>
        <dbReference type="ARBA" id="ARBA00048741"/>
    </source>
</evidence>
<dbReference type="GO" id="GO:0006529">
    <property type="term" value="P:asparagine biosynthetic process"/>
    <property type="evidence" value="ECO:0007669"/>
    <property type="project" value="UniProtKB-KW"/>
</dbReference>
<dbReference type="Pfam" id="PF00733">
    <property type="entry name" value="Asn_synthase"/>
    <property type="match status" value="1"/>
</dbReference>
<sequence length="616" mass="70810">MCGITGWIDWKKDLRHEYEAIRGMAETLEHRGPDDLNTWLSSRAAFGHARLVVVDPEGGCQPMLIEMNKKSYSLVYNGELYNTEEIRKVLLEKGHRFNGHSDTEVLLTAYIEWGEACLDRFNGIFAFAIWDNDRQRLFAARDRLGVKPFFYSEKDGRFFFGSELKALLAHPDIEPVLDRESLSEVFGLGPSKTPGNGIYKGIEDLRPAHALTFSNDGLKVWRYWNVKSRVHNESLEETAGHIRTLFQDTVERQLFADVPVATFLSGGLDSSAITAVAAEHFKKKNQWPFHTFSVDYQGNDKYFKAGTFQPNADSPYISKVSQYLGTSHHNLVIDTEQLVHYLKESIVMREMPGHADVDASLLWFCKGVKLGATVALSGECADEIFGGYPWFHRPETSAKESFPWLRSTEERQALLNDSWRGRLNLKDYSIQRYQETLNETPRLDGESGEDARRRELFYLNMTWFMTSLLDRKDRMSMGASLEVRVPFADHRLVEYVWNIPWEMKMHDGREKGILRKALVGKLPNEVLYRKKSPYPKTHNPHYTKAVTEWLQAVIDNPSSPLLAFFDREKIQDIIDTGGDAFKVPWFGQLMAGPQLIAHLAQINHWMEHYNVKIEES</sequence>
<keyword evidence="9" id="KW-0028">Amino-acid biosynthesis</keyword>
<evidence type="ECO:0000256" key="2">
    <source>
        <dbReference type="ARBA" id="ARBA00005752"/>
    </source>
</evidence>
<dbReference type="InterPro" id="IPR051786">
    <property type="entry name" value="ASN_synthetase/amidase"/>
</dbReference>
<dbReference type="EC" id="6.3.5.4" evidence="3"/>
<dbReference type="GO" id="GO:0005524">
    <property type="term" value="F:ATP binding"/>
    <property type="evidence" value="ECO:0007669"/>
    <property type="project" value="UniProtKB-KW"/>
</dbReference>
<feature type="binding site" evidence="10">
    <location>
        <position position="102"/>
    </location>
    <ligand>
        <name>L-glutamine</name>
        <dbReference type="ChEBI" id="CHEBI:58359"/>
    </ligand>
</feature>
<dbReference type="CDD" id="cd01991">
    <property type="entry name" value="Asn_synthase_B_C"/>
    <property type="match status" value="1"/>
</dbReference>
<dbReference type="PIRSF" id="PIRSF001589">
    <property type="entry name" value="Asn_synthetase_glu-h"/>
    <property type="match status" value="1"/>
</dbReference>
<gene>
    <name evidence="13" type="ORF">EV207_10875</name>
</gene>
<dbReference type="Gene3D" id="3.40.50.620">
    <property type="entry name" value="HUPs"/>
    <property type="match status" value="1"/>
</dbReference>
<evidence type="ECO:0000313" key="13">
    <source>
        <dbReference type="EMBL" id="TCP29783.1"/>
    </source>
</evidence>
<evidence type="ECO:0000256" key="6">
    <source>
        <dbReference type="ARBA" id="ARBA00022888"/>
    </source>
</evidence>
<dbReference type="GO" id="GO:0005829">
    <property type="term" value="C:cytosol"/>
    <property type="evidence" value="ECO:0007669"/>
    <property type="project" value="TreeGrafter"/>
</dbReference>
<evidence type="ECO:0000256" key="5">
    <source>
        <dbReference type="ARBA" id="ARBA00022840"/>
    </source>
</evidence>
<comment type="similarity">
    <text evidence="2">Belongs to the asparagine synthetase family.</text>
</comment>
<evidence type="ECO:0000313" key="14">
    <source>
        <dbReference type="Proteomes" id="UP000295416"/>
    </source>
</evidence>
<accession>A0A4R2P4V2</accession>
<dbReference type="InterPro" id="IPR001962">
    <property type="entry name" value="Asn_synthase"/>
</dbReference>
<evidence type="ECO:0000256" key="10">
    <source>
        <dbReference type="PIRSR" id="PIRSR001589-2"/>
    </source>
</evidence>
<keyword evidence="6 9" id="KW-0061">Asparagine biosynthesis</keyword>
<dbReference type="InterPro" id="IPR033738">
    <property type="entry name" value="AsnB_N"/>
</dbReference>
<dbReference type="OrthoDB" id="9763290at2"/>
<keyword evidence="5 10" id="KW-0067">ATP-binding</keyword>
<proteinExistence type="inferred from homology"/>
<dbReference type="InterPro" id="IPR029055">
    <property type="entry name" value="Ntn_hydrolases_N"/>
</dbReference>
<dbReference type="Gene3D" id="3.60.20.10">
    <property type="entry name" value="Glutamine Phosphoribosylpyrophosphate, subunit 1, domain 1"/>
    <property type="match status" value="1"/>
</dbReference>
<reference evidence="13 14" key="1">
    <citation type="submission" date="2019-03" db="EMBL/GenBank/DDBJ databases">
        <title>Genomic Encyclopedia of Type Strains, Phase IV (KMG-IV): sequencing the most valuable type-strain genomes for metagenomic binning, comparative biology and taxonomic classification.</title>
        <authorList>
            <person name="Goeker M."/>
        </authorList>
    </citation>
    <scope>NUCLEOTIDE SEQUENCE [LARGE SCALE GENOMIC DNA]</scope>
    <source>
        <strain evidence="13 14">DSM 19377</strain>
    </source>
</reference>
<evidence type="ECO:0000256" key="7">
    <source>
        <dbReference type="ARBA" id="ARBA00022962"/>
    </source>
</evidence>
<keyword evidence="14" id="KW-1185">Reference proteome</keyword>
<dbReference type="RefSeq" id="WP_132745369.1">
    <property type="nucleotide sequence ID" value="NZ_SLXK01000008.1"/>
</dbReference>
<dbReference type="InterPro" id="IPR006426">
    <property type="entry name" value="Asn_synth_AEB"/>
</dbReference>
<dbReference type="GO" id="GO:0004066">
    <property type="term" value="F:asparagine synthase (glutamine-hydrolyzing) activity"/>
    <property type="evidence" value="ECO:0007669"/>
    <property type="project" value="UniProtKB-EC"/>
</dbReference>
<evidence type="ECO:0000256" key="1">
    <source>
        <dbReference type="ARBA" id="ARBA00005187"/>
    </source>
</evidence>
<dbReference type="CDD" id="cd00712">
    <property type="entry name" value="AsnB"/>
    <property type="match status" value="1"/>
</dbReference>
<dbReference type="PANTHER" id="PTHR43284:SF1">
    <property type="entry name" value="ASPARAGINE SYNTHETASE"/>
    <property type="match status" value="1"/>
</dbReference>
<protein>
    <recommendedName>
        <fullName evidence="3">asparagine synthase (glutamine-hydrolyzing)</fullName>
        <ecNumber evidence="3">6.3.5.4</ecNumber>
    </recommendedName>
</protein>
<evidence type="ECO:0000259" key="12">
    <source>
        <dbReference type="PROSITE" id="PS51278"/>
    </source>
</evidence>
<dbReference type="Proteomes" id="UP000295416">
    <property type="component" value="Unassembled WGS sequence"/>
</dbReference>
<feature type="binding site" evidence="10">
    <location>
        <begin position="377"/>
        <end position="378"/>
    </location>
    <ligand>
        <name>ATP</name>
        <dbReference type="ChEBI" id="CHEBI:30616"/>
    </ligand>
</feature>
<keyword evidence="4 10" id="KW-0547">Nucleotide-binding</keyword>
<comment type="catalytic activity">
    <reaction evidence="8">
        <text>L-aspartate + L-glutamine + ATP + H2O = L-asparagine + L-glutamate + AMP + diphosphate + H(+)</text>
        <dbReference type="Rhea" id="RHEA:12228"/>
        <dbReference type="ChEBI" id="CHEBI:15377"/>
        <dbReference type="ChEBI" id="CHEBI:15378"/>
        <dbReference type="ChEBI" id="CHEBI:29985"/>
        <dbReference type="ChEBI" id="CHEBI:29991"/>
        <dbReference type="ChEBI" id="CHEBI:30616"/>
        <dbReference type="ChEBI" id="CHEBI:33019"/>
        <dbReference type="ChEBI" id="CHEBI:58048"/>
        <dbReference type="ChEBI" id="CHEBI:58359"/>
        <dbReference type="ChEBI" id="CHEBI:456215"/>
        <dbReference type="EC" id="6.3.5.4"/>
    </reaction>
</comment>
<dbReference type="Pfam" id="PF13537">
    <property type="entry name" value="GATase_7"/>
    <property type="match status" value="1"/>
</dbReference>
<dbReference type="EMBL" id="SLXK01000008">
    <property type="protein sequence ID" value="TCP29783.1"/>
    <property type="molecule type" value="Genomic_DNA"/>
</dbReference>
<feature type="domain" description="Glutamine amidotransferase type-2" evidence="12">
    <location>
        <begin position="2"/>
        <end position="216"/>
    </location>
</feature>
<dbReference type="NCBIfam" id="TIGR01536">
    <property type="entry name" value="asn_synth_AEB"/>
    <property type="match status" value="1"/>
</dbReference>
<dbReference type="SUPFAM" id="SSF52402">
    <property type="entry name" value="Adenine nucleotide alpha hydrolases-like"/>
    <property type="match status" value="1"/>
</dbReference>
<dbReference type="PANTHER" id="PTHR43284">
    <property type="entry name" value="ASPARAGINE SYNTHETASE (GLUTAMINE-HYDROLYZING)"/>
    <property type="match status" value="1"/>
</dbReference>
<evidence type="ECO:0000256" key="11">
    <source>
        <dbReference type="PIRSR" id="PIRSR001589-3"/>
    </source>
</evidence>